<dbReference type="AlphaFoldDB" id="A0A1W1XJW5"/>
<reference evidence="1 2" key="1">
    <citation type="submission" date="2017-04" db="EMBL/GenBank/DDBJ databases">
        <authorList>
            <person name="Afonso C.L."/>
            <person name="Miller P.J."/>
            <person name="Scott M.A."/>
            <person name="Spackman E."/>
            <person name="Goraichik I."/>
            <person name="Dimitrov K.M."/>
            <person name="Suarez D.L."/>
            <person name="Swayne D.E."/>
        </authorList>
    </citation>
    <scope>NUCLEOTIDE SEQUENCE [LARGE SCALE GENOMIC DNA]</scope>
    <source>
        <strain evidence="1 2">DSM 23236</strain>
    </source>
</reference>
<evidence type="ECO:0000313" key="2">
    <source>
        <dbReference type="Proteomes" id="UP000192761"/>
    </source>
</evidence>
<proteinExistence type="predicted"/>
<dbReference type="Proteomes" id="UP000192761">
    <property type="component" value="Unassembled WGS sequence"/>
</dbReference>
<sequence length="102" mass="10991">MLKAACKKRAHFDANSPRSDKRVKLSLSVMETDQLAATAAELGVKESLFAQTMYRMGLACFVPDRDDGVLPEALQRRCGHGHKAGAPVMANTLVHNGACHVA</sequence>
<organism evidence="1 2">
    <name type="scientific">Andreprevotia lacus DSM 23236</name>
    <dbReference type="NCBI Taxonomy" id="1121001"/>
    <lineage>
        <taxon>Bacteria</taxon>
        <taxon>Pseudomonadati</taxon>
        <taxon>Pseudomonadota</taxon>
        <taxon>Betaproteobacteria</taxon>
        <taxon>Neisseriales</taxon>
        <taxon>Chitinibacteraceae</taxon>
        <taxon>Andreprevotia</taxon>
    </lineage>
</organism>
<keyword evidence="2" id="KW-1185">Reference proteome</keyword>
<dbReference type="EMBL" id="FWXD01000009">
    <property type="protein sequence ID" value="SMC24269.1"/>
    <property type="molecule type" value="Genomic_DNA"/>
</dbReference>
<gene>
    <name evidence="1" type="ORF">SAMN02745857_01799</name>
</gene>
<protein>
    <submittedName>
        <fullName evidence="1">Uncharacterized protein</fullName>
    </submittedName>
</protein>
<evidence type="ECO:0000313" key="1">
    <source>
        <dbReference type="EMBL" id="SMC24269.1"/>
    </source>
</evidence>
<name>A0A1W1XJW5_9NEIS</name>
<dbReference type="RefSeq" id="WP_139798755.1">
    <property type="nucleotide sequence ID" value="NZ_FWXD01000009.1"/>
</dbReference>
<accession>A0A1W1XJW5</accession>
<dbReference type="STRING" id="1121001.SAMN02745857_01799"/>